<feature type="domain" description="Integrase catalytic" evidence="2">
    <location>
        <begin position="1573"/>
        <end position="1744"/>
    </location>
</feature>
<gene>
    <name evidence="3" type="ORF">PCOR1329_LOCUS5197</name>
</gene>
<feature type="compositionally biased region" description="Low complexity" evidence="1">
    <location>
        <begin position="709"/>
        <end position="725"/>
    </location>
</feature>
<evidence type="ECO:0000259" key="2">
    <source>
        <dbReference type="PROSITE" id="PS50994"/>
    </source>
</evidence>
<feature type="region of interest" description="Disordered" evidence="1">
    <location>
        <begin position="2528"/>
        <end position="2622"/>
    </location>
</feature>
<dbReference type="SMART" id="SM00343">
    <property type="entry name" value="ZnF_C2HC"/>
    <property type="match status" value="2"/>
</dbReference>
<feature type="compositionally biased region" description="Basic and acidic residues" evidence="1">
    <location>
        <begin position="735"/>
        <end position="751"/>
    </location>
</feature>
<dbReference type="Proteomes" id="UP001189429">
    <property type="component" value="Unassembled WGS sequence"/>
</dbReference>
<evidence type="ECO:0000256" key="1">
    <source>
        <dbReference type="SAM" id="MobiDB-lite"/>
    </source>
</evidence>
<reference evidence="3" key="1">
    <citation type="submission" date="2023-10" db="EMBL/GenBank/DDBJ databases">
        <authorList>
            <person name="Chen Y."/>
            <person name="Shah S."/>
            <person name="Dougan E. K."/>
            <person name="Thang M."/>
            <person name="Chan C."/>
        </authorList>
    </citation>
    <scope>NUCLEOTIDE SEQUENCE [LARGE SCALE GENOMIC DNA]</scope>
</reference>
<feature type="compositionally biased region" description="Basic and acidic residues" evidence="1">
    <location>
        <begin position="2823"/>
        <end position="2851"/>
    </location>
</feature>
<feature type="compositionally biased region" description="Gly residues" evidence="1">
    <location>
        <begin position="666"/>
        <end position="676"/>
    </location>
</feature>
<feature type="region of interest" description="Disordered" evidence="1">
    <location>
        <begin position="2744"/>
        <end position="2872"/>
    </location>
</feature>
<dbReference type="SUPFAM" id="SSF53098">
    <property type="entry name" value="Ribonuclease H-like"/>
    <property type="match status" value="1"/>
</dbReference>
<evidence type="ECO:0000313" key="3">
    <source>
        <dbReference type="EMBL" id="CAK0795544.1"/>
    </source>
</evidence>
<dbReference type="Gene3D" id="3.30.420.10">
    <property type="entry name" value="Ribonuclease H-like superfamily/Ribonuclease H"/>
    <property type="match status" value="1"/>
</dbReference>
<dbReference type="InterPro" id="IPR036397">
    <property type="entry name" value="RNaseH_sf"/>
</dbReference>
<dbReference type="PROSITE" id="PS50994">
    <property type="entry name" value="INTEGRASE"/>
    <property type="match status" value="1"/>
</dbReference>
<feature type="region of interest" description="Disordered" evidence="1">
    <location>
        <begin position="735"/>
        <end position="754"/>
    </location>
</feature>
<dbReference type="InterPro" id="IPR012337">
    <property type="entry name" value="RNaseH-like_sf"/>
</dbReference>
<feature type="compositionally biased region" description="Acidic residues" evidence="1">
    <location>
        <begin position="605"/>
        <end position="620"/>
    </location>
</feature>
<dbReference type="InterPro" id="IPR001878">
    <property type="entry name" value="Znf_CCHC"/>
</dbReference>
<feature type="region of interest" description="Disordered" evidence="1">
    <location>
        <begin position="1450"/>
        <end position="1480"/>
    </location>
</feature>
<feature type="region of interest" description="Disordered" evidence="1">
    <location>
        <begin position="1918"/>
        <end position="1963"/>
    </location>
</feature>
<feature type="region of interest" description="Disordered" evidence="1">
    <location>
        <begin position="1164"/>
        <end position="1198"/>
    </location>
</feature>
<dbReference type="InterPro" id="IPR001584">
    <property type="entry name" value="Integrase_cat-core"/>
</dbReference>
<dbReference type="EMBL" id="CAUYUJ010001363">
    <property type="protein sequence ID" value="CAK0795544.1"/>
    <property type="molecule type" value="Genomic_DNA"/>
</dbReference>
<feature type="region of interest" description="Disordered" evidence="1">
    <location>
        <begin position="563"/>
        <end position="628"/>
    </location>
</feature>
<evidence type="ECO:0000313" key="4">
    <source>
        <dbReference type="Proteomes" id="UP001189429"/>
    </source>
</evidence>
<feature type="compositionally biased region" description="Basic and acidic residues" evidence="1">
    <location>
        <begin position="582"/>
        <end position="596"/>
    </location>
</feature>
<protein>
    <recommendedName>
        <fullName evidence="2">Integrase catalytic domain-containing protein</fullName>
    </recommendedName>
</protein>
<feature type="region of interest" description="Disordered" evidence="1">
    <location>
        <begin position="658"/>
        <end position="679"/>
    </location>
</feature>
<name>A0ABN9PRG7_9DINO</name>
<feature type="region of interest" description="Disordered" evidence="1">
    <location>
        <begin position="2893"/>
        <end position="2919"/>
    </location>
</feature>
<comment type="caution">
    <text evidence="3">The sequence shown here is derived from an EMBL/GenBank/DDBJ whole genome shotgun (WGS) entry which is preliminary data.</text>
</comment>
<accession>A0ABN9PRG7</accession>
<proteinExistence type="predicted"/>
<feature type="region of interest" description="Disordered" evidence="1">
    <location>
        <begin position="1307"/>
        <end position="1332"/>
    </location>
</feature>
<organism evidence="3 4">
    <name type="scientific">Prorocentrum cordatum</name>
    <dbReference type="NCBI Taxonomy" id="2364126"/>
    <lineage>
        <taxon>Eukaryota</taxon>
        <taxon>Sar</taxon>
        <taxon>Alveolata</taxon>
        <taxon>Dinophyceae</taxon>
        <taxon>Prorocentrales</taxon>
        <taxon>Prorocentraceae</taxon>
        <taxon>Prorocentrum</taxon>
    </lineage>
</organism>
<feature type="region of interest" description="Disordered" evidence="1">
    <location>
        <begin position="704"/>
        <end position="725"/>
    </location>
</feature>
<keyword evidence="4" id="KW-1185">Reference proteome</keyword>
<feature type="compositionally biased region" description="Basic and acidic residues" evidence="1">
    <location>
        <begin position="2575"/>
        <end position="2591"/>
    </location>
</feature>
<feature type="compositionally biased region" description="Basic and acidic residues" evidence="1">
    <location>
        <begin position="2553"/>
        <end position="2563"/>
    </location>
</feature>
<feature type="compositionally biased region" description="Basic and acidic residues" evidence="1">
    <location>
        <begin position="2764"/>
        <end position="2796"/>
    </location>
</feature>
<feature type="region of interest" description="Disordered" evidence="1">
    <location>
        <begin position="357"/>
        <end position="376"/>
    </location>
</feature>
<sequence>MPEDSSPGEKAIYGMLRVMNQHMTTSVQALHTQISAETKLSISEAVDPLRDEMAELRGRMASLEVFAGGGSGKRQLTLLNALDISNRQVSFIGFDSEILQNRKDSLERFAASFSNVPSGNVGHFFTGLKTNQKETKVFSLEFSTSHDDSIFLNAAKGQRFTSEGKAISIKPAKSKVNLARDWALRKAAEPVKAHSGKDAKIEWQERSVTVDGVAVFEQGAGDLEGFFKGDFSRLKLLEGVHRQSECGSQRMLIQRWESSESRSGGWGWMSGQGTRPEPDARDARYTSGGLGGGGQRAYEGWSWQGRPWSEEWGQRGCQPGPTSPGTSTGWYWQDCPWSEEWGQSSWQPGSGGYCGSVRYEGSGPSGQERGDDKFVPEWDGKAVPLRTYERRVKIFELNTAILPERRGGRLLSRLKGDAEAKTENLDPETLARPDGVRVLLRYLHEKYDQQETLKVGTLVDEFVEKVSRNAGEDIMDFETRYEAKVRELEEAMEEPLNKHLKAHYFLKKLRVGGDKESQIITGAGNELVYEKLRDSAKACIPRVSMLRNRAAAPFNGANREYLNRNRRRLGKPLGRGGARKVHATENAEAEAEREGAEAEGPSTSAEEDDDDEEPDSEVDAGVDPNIAENELVPEELQAYLTENEVLMTQAKKARAEAEKARDFYRGPGGRASGGRGADSERIRKLKLTLPCKRCGRLGHWKDDPECPRAPGKASTAGKAAGAEGKGTWVVARAEEPAEREKEPAEPAHLDGDCPGEVDNGVKITRFRSEEEEEAFPLCLSPPSSNLQAAAGHPMSVLVAETGDAVWLIVVDTACAKSVAGLRWYRRLAIYVRKNWGIELETVTEREPYRFGPGKTIYSSQALLLPMEWDGKGAVIRISLVEEDVPPLISGGALKALEAHIHMKEAEITLGALSKARHKLRELPSGHLAMAAVSYGPGGPGAGGQEAVSRCRAGAEIALYGRVRGSPYEAVRRALYTDPYGEHEQAPSSVALGRARGQMPPWRPTVVQCRSGAARASVATRLVLMAWRAWCQELLVDYLEREVFTLRQREDTPRSIWEMRKAELVTLAMQRLGWQRARAEAETVGQLRLVLREKKDEIQASEVEKDDPRTTLPTGLTNMKLAQLQEEAAARQIPLTRSNGADKRREELIRDVRLFVSEAVERFSGRAGDAPGAGSHASTQAAGGGKQGRGSARNRRLKGPTATAVRKACLGIASAWLLGVATLGAWLEEAGGGQWARHRWGTDRVDVVEFFGGGSDVSRIGSKNGWWCLRPWDAKCGADLAQESEQAEALGMLSDVRPRLVVVELPGSSVGGAQRGTHQSNADQQRQRAERRRQRSLMEFTRKAFEVQAENGGCALVRNESAIHAVEALPSVEVVKGGLCVRGVTGQPAWWATNCPEIAAVLRRECSVVHERRSGVNDKATSSTGRHSLALGVLRGLKRHLTRVEPERIGWRGRLPGTRPSGQGRSVHEGRATKLEPGPASYPTGLGETDSGNAIPQGITFKFPDTPMGKSLAQRMTPELRRNLRRLHLNTGHASPEDLARLVAKAGGSEVAVAAVAGAKALRCSSCAERPRARPPRPARLREDDLSFNEVVQADLFKIPDQCGTGWWFLLVQDVATGYCTIGLINAHSSEELWGQYERLWLCWAGPPDQFVTDNERGLVSGSFVDALSRSGTAYDPTAAYAPWQKGKVERKIQEAKNVMKKSIRHGAYFGIDEMQALAWETASALNHFPGQCGYSPSLLLFGQKMKLVGECWHEGKAVSYHPCVAEEGDPLARRLKIREHCQQSLIKTRSQELVRRAVAARSRGTPAEWKEGERVFFFRPYRTERGRRVNEPEWCGPALVFGRRNDNVWVQYGGKPFLAAPEHLRPLSPEEQHLAEDADLARSLDEIRQAMSREEFEDLTGLNAGPDELAAADGLVQGEASEQEREGPGDGGVVEVDPPAPGGTPREEARDEAQGSGLPRGVPRELERFITMPGWHVSDRGCPVRSLGEAWARVTLDARFPLEKWPLRTTCEKHGGEWRCTEHRVRWAQLTNPRELLRPAADRMLVVFEEEKKRQREPTLATVEGPAAVRRTGEAPSGASYQAHQVMTAYHRGTGSALLDRKTQDRELKWDEIAPKDHEAFQAAVEKEWDSWLRYKCVSVLEPEASQEVLRTVDRSRILGSDMKLKDKNAALRTPENDLPLKAKARLCVQGQHDPDAKLGTVKTDAPTVQRSGFHAFLQLSANLGWLSQLAIGMLIVHVDDCMLAHDGSAELRAKEARLRERFPFGSWTVVAQQAEGDVYTGRRIRVDGSCVEVGMPEFVVGRLEEVKVDRQAKGEDPVSPLAKAEFQSATGSLHWLASQYRLDKAYETNRFQKLQKAPTWSDARELNKCIRDVKASGGARLRIAPIKGRMGVGCWHDSSLYGNVSELIEGDEDLKRFDRHKVRSQAGAVVAAIDLDCLEQDELPISILDWRSRASHRVVTSTFSAETAARLEGHGMAYYMRALLCEATYGWSGTPVVEYGEDEMPLTLFTDCRSLYDHVKVEGNIPDDRRADAMDRGASGAGSDAGHRSGRRGKEAPRRGEEPTAQTTRSRSRGKGEEPPRRGEERRRLPAEPAEPAEPARVERRATPPKRTGCGDGGGPVCFTRRHLGGDGESIESYPSEHAALKTADHFMVFTQLEVDQLPNSEWSLWVSNFLRVAYPGALVPGKDSAEELAYRWNNVVHQDGLKYKRWTLVMDLLKTYPLAATYWQAAAQRRLMVSIPPPAASARDASARDSDSDSEYSSDEKRAAPEVGAKARAEVEHDERSCSARRARAEEDSEGDDGSSGRRSRRPPRARSPSPEAHVEEHKGGKGSKGDKGKKGKGSKGEKGKGTKGGKSKKGPLPGSIPSEVLNPNMCRLCFKEGHWGNQCPVYYQDGTPKEGPAPWGKPAEAPDTTAPK</sequence>